<name>A0ABX2PTF4_9RHOB</name>
<dbReference type="Proteomes" id="UP000630805">
    <property type="component" value="Unassembled WGS sequence"/>
</dbReference>
<feature type="region of interest" description="Disordered" evidence="1">
    <location>
        <begin position="1"/>
        <end position="63"/>
    </location>
</feature>
<gene>
    <name evidence="2" type="ORF">HW561_16840</name>
</gene>
<dbReference type="RefSeq" id="WP_176866535.1">
    <property type="nucleotide sequence ID" value="NZ_JABXWT010000012.1"/>
</dbReference>
<feature type="compositionally biased region" description="Polar residues" evidence="1">
    <location>
        <begin position="1"/>
        <end position="11"/>
    </location>
</feature>
<keyword evidence="2" id="KW-0808">Transferase</keyword>
<protein>
    <submittedName>
        <fullName evidence="2">Class I SAM-dependent methyltransferase</fullName>
    </submittedName>
</protein>
<accession>A0ABX2PTF4</accession>
<dbReference type="EMBL" id="JABXWT010000012">
    <property type="protein sequence ID" value="NVO57465.1"/>
    <property type="molecule type" value="Genomic_DNA"/>
</dbReference>
<dbReference type="Gene3D" id="3.40.50.150">
    <property type="entry name" value="Vaccinia Virus protein VP39"/>
    <property type="match status" value="1"/>
</dbReference>
<keyword evidence="3" id="KW-1185">Reference proteome</keyword>
<keyword evidence="2" id="KW-0489">Methyltransferase</keyword>
<comment type="caution">
    <text evidence="2">The sequence shown here is derived from an EMBL/GenBank/DDBJ whole genome shotgun (WGS) entry which is preliminary data.</text>
</comment>
<sequence length="294" mass="33608">MNDTPQKSLLSRTAKRTRDAARVVRGTREVIKPEPQDTHAEDANAQEDTTMDQNNTDQDKPRLDLEKDIQSGVEVVKRILSCTDEQIRSRAFLLGCLADYGIPFQPWHDWVRWTDRFMNTSHFGAVQIPTEFVDFLMTLSREPIETAVEIGVLHGGSTYFKAAVLQRLNPNIEYNLIDIEDNLIAYDAFKEHLNLIKNIPNTSDDFAGQAFDYVFIDGDHSYHGVMKDYVNLGRHAKVAIAFHDIHGHEYDHLDGGTVSSWDHIKDQCLLSHAIYEFAHNQRRWMGIGLAVKKN</sequence>
<dbReference type="GO" id="GO:0008168">
    <property type="term" value="F:methyltransferase activity"/>
    <property type="evidence" value="ECO:0007669"/>
    <property type="project" value="UniProtKB-KW"/>
</dbReference>
<feature type="compositionally biased region" description="Basic and acidic residues" evidence="1">
    <location>
        <begin position="16"/>
        <end position="42"/>
    </location>
</feature>
<dbReference type="SUPFAM" id="SSF53335">
    <property type="entry name" value="S-adenosyl-L-methionine-dependent methyltransferases"/>
    <property type="match status" value="1"/>
</dbReference>
<dbReference type="GO" id="GO:0032259">
    <property type="term" value="P:methylation"/>
    <property type="evidence" value="ECO:0007669"/>
    <property type="project" value="UniProtKB-KW"/>
</dbReference>
<proteinExistence type="predicted"/>
<reference evidence="2 3" key="1">
    <citation type="submission" date="2020-06" db="EMBL/GenBank/DDBJ databases">
        <authorList>
            <person name="Cao W.R."/>
        </authorList>
    </citation>
    <scope>NUCLEOTIDE SEQUENCE [LARGE SCALE GENOMIC DNA]</scope>
    <source>
        <strain evidence="2 3">B1Z28</strain>
    </source>
</reference>
<evidence type="ECO:0000313" key="3">
    <source>
        <dbReference type="Proteomes" id="UP000630805"/>
    </source>
</evidence>
<organism evidence="2 3">
    <name type="scientific">Ruegeria haliotis</name>
    <dbReference type="NCBI Taxonomy" id="2747601"/>
    <lineage>
        <taxon>Bacteria</taxon>
        <taxon>Pseudomonadati</taxon>
        <taxon>Pseudomonadota</taxon>
        <taxon>Alphaproteobacteria</taxon>
        <taxon>Rhodobacterales</taxon>
        <taxon>Roseobacteraceae</taxon>
        <taxon>Ruegeria</taxon>
    </lineage>
</organism>
<evidence type="ECO:0000313" key="2">
    <source>
        <dbReference type="EMBL" id="NVO57465.1"/>
    </source>
</evidence>
<dbReference type="Pfam" id="PF13578">
    <property type="entry name" value="Methyltransf_24"/>
    <property type="match status" value="1"/>
</dbReference>
<dbReference type="InterPro" id="IPR029063">
    <property type="entry name" value="SAM-dependent_MTases_sf"/>
</dbReference>
<evidence type="ECO:0000256" key="1">
    <source>
        <dbReference type="SAM" id="MobiDB-lite"/>
    </source>
</evidence>